<comment type="caution">
    <text evidence="3">The sequence shown here is derived from an EMBL/GenBank/DDBJ whole genome shotgun (WGS) entry which is preliminary data.</text>
</comment>
<name>A0ABW6Y0Z3_9ACTN</name>
<evidence type="ECO:0000259" key="2">
    <source>
        <dbReference type="Pfam" id="PF12770"/>
    </source>
</evidence>
<sequence length="709" mass="77991">MRDSVTYGWAPRCEDERLLRALRDSDLWHSDMLEEKARDGWLALLNDPDLDGDEFTEKCEEVYDKYTGAIETWGLFLRQEREGMRGVPVGAVPDGRHVEPVPHDEEASDAVPVTDGSSEPDATERFLNVAVVWPLSRVVIPSDRLLASGRTYELRVDIGGLEPGSLLAAQAEAFPDNSLDHTDDDGSGDWLQVTVVSDDLRLPAAQHWLFLPREGASWVCHCQPGGRHTCEEGHRGRHLHIPFVAPEEPGPARLRMFVSYRGNQLQSVTLTTSIAADEGPGGATTAAVDYTLTSGFAALSELPRRSAAVRVGRQDGAMTIDVTAGGGPLATFWLSEHQVVTALEQARAALFACHAEFRVEGGASRPVNLLDANHGKDFPALLRDMTRLARLGWTLYQMVARSRPEREALRHVLREPAEIQVCRTELNDLVFPWALLYDNAVESDAALEPCAAGWERVRQDPTARSCPEGAVHPLNTLCPYGFWGFRHIIEQPPSVRRGRRIRLRAGREGTRPSLTVARSHALADDVATRHLSVLRGSFAELRVCDRKQALRQSLTDTPGDCLYFYGHGRRPQAGEVSTPTVLEIGGTDRILPEDLNAWGEDPGWDGWERVAPLVFLNGCHTADHDARSWLPFVTAFAGLQAAGVVGTEITVEQGLAGRFAERFWELLLAGHDVGSALHQVRMELLGQGNVLGLAYTAYCSAALRLSFAS</sequence>
<gene>
    <name evidence="3" type="ORF">ACFY8C_33940</name>
</gene>
<feature type="domain" description="CHAT" evidence="2">
    <location>
        <begin position="521"/>
        <end position="687"/>
    </location>
</feature>
<protein>
    <submittedName>
        <fullName evidence="3">CHAT domain-containing protein</fullName>
    </submittedName>
</protein>
<dbReference type="Pfam" id="PF12770">
    <property type="entry name" value="CHAT"/>
    <property type="match status" value="1"/>
</dbReference>
<dbReference type="Proteomes" id="UP001602370">
    <property type="component" value="Unassembled WGS sequence"/>
</dbReference>
<accession>A0ABW6Y0Z3</accession>
<evidence type="ECO:0000313" key="4">
    <source>
        <dbReference type="Proteomes" id="UP001602370"/>
    </source>
</evidence>
<feature type="region of interest" description="Disordered" evidence="1">
    <location>
        <begin position="100"/>
        <end position="120"/>
    </location>
</feature>
<reference evidence="3 4" key="1">
    <citation type="submission" date="2024-10" db="EMBL/GenBank/DDBJ databases">
        <title>The Natural Products Discovery Center: Release of the First 8490 Sequenced Strains for Exploring Actinobacteria Biosynthetic Diversity.</title>
        <authorList>
            <person name="Kalkreuter E."/>
            <person name="Kautsar S.A."/>
            <person name="Yang D."/>
            <person name="Bader C.D."/>
            <person name="Teijaro C.N."/>
            <person name="Fluegel L."/>
            <person name="Davis C.M."/>
            <person name="Simpson J.R."/>
            <person name="Lauterbach L."/>
            <person name="Steele A.D."/>
            <person name="Gui C."/>
            <person name="Meng S."/>
            <person name="Li G."/>
            <person name="Viehrig K."/>
            <person name="Ye F."/>
            <person name="Su P."/>
            <person name="Kiefer A.F."/>
            <person name="Nichols A."/>
            <person name="Cepeda A.J."/>
            <person name="Yan W."/>
            <person name="Fan B."/>
            <person name="Jiang Y."/>
            <person name="Adhikari A."/>
            <person name="Zheng C.-J."/>
            <person name="Schuster L."/>
            <person name="Cowan T.M."/>
            <person name="Smanski M.J."/>
            <person name="Chevrette M.G."/>
            <person name="De Carvalho L.P.S."/>
            <person name="Shen B."/>
        </authorList>
    </citation>
    <scope>NUCLEOTIDE SEQUENCE [LARGE SCALE GENOMIC DNA]</scope>
    <source>
        <strain evidence="3 4">NPDC012605</strain>
    </source>
</reference>
<evidence type="ECO:0000313" key="3">
    <source>
        <dbReference type="EMBL" id="MFF5923284.1"/>
    </source>
</evidence>
<evidence type="ECO:0000256" key="1">
    <source>
        <dbReference type="SAM" id="MobiDB-lite"/>
    </source>
</evidence>
<proteinExistence type="predicted"/>
<organism evidence="3 4">
    <name type="scientific">Streptomyces flavochromogenes</name>
    <dbReference type="NCBI Taxonomy" id="68199"/>
    <lineage>
        <taxon>Bacteria</taxon>
        <taxon>Bacillati</taxon>
        <taxon>Actinomycetota</taxon>
        <taxon>Actinomycetes</taxon>
        <taxon>Kitasatosporales</taxon>
        <taxon>Streptomycetaceae</taxon>
        <taxon>Streptomyces</taxon>
    </lineage>
</organism>
<keyword evidence="4" id="KW-1185">Reference proteome</keyword>
<dbReference type="EMBL" id="JBIBDZ010000013">
    <property type="protein sequence ID" value="MFF5923284.1"/>
    <property type="molecule type" value="Genomic_DNA"/>
</dbReference>
<dbReference type="InterPro" id="IPR024983">
    <property type="entry name" value="CHAT_dom"/>
</dbReference>
<dbReference type="RefSeq" id="WP_388310955.1">
    <property type="nucleotide sequence ID" value="NZ_JBIBDZ010000013.1"/>
</dbReference>